<dbReference type="Gene3D" id="2.170.130.10">
    <property type="entry name" value="TonB-dependent receptor, plug domain"/>
    <property type="match status" value="1"/>
</dbReference>
<dbReference type="STRING" id="579405.Dd703_0680"/>
<dbReference type="AlphaFoldDB" id="C6C9P0"/>
<evidence type="ECO:0000256" key="5">
    <source>
        <dbReference type="ARBA" id="ARBA00022496"/>
    </source>
</evidence>
<keyword evidence="10 15" id="KW-0798">TonB box</keyword>
<dbReference type="PANTHER" id="PTHR30069:SF51">
    <property type="entry name" value="FERRIENTEROBACTIN RECEPTOR"/>
    <property type="match status" value="1"/>
</dbReference>
<dbReference type="Pfam" id="PF00593">
    <property type="entry name" value="TonB_dep_Rec_b-barrel"/>
    <property type="match status" value="1"/>
</dbReference>
<dbReference type="FunFam" id="2.40.170.20:FF:000002">
    <property type="entry name" value="Colicin I TonB-dependent receptor"/>
    <property type="match status" value="1"/>
</dbReference>
<dbReference type="GO" id="GO:0038023">
    <property type="term" value="F:signaling receptor activity"/>
    <property type="evidence" value="ECO:0007669"/>
    <property type="project" value="InterPro"/>
</dbReference>
<dbReference type="GO" id="GO:0015344">
    <property type="term" value="F:siderophore uptake transmembrane transporter activity"/>
    <property type="evidence" value="ECO:0007669"/>
    <property type="project" value="TreeGrafter"/>
</dbReference>
<dbReference type="PROSITE" id="PS51257">
    <property type="entry name" value="PROKAR_LIPOPROTEIN"/>
    <property type="match status" value="1"/>
</dbReference>
<dbReference type="Gene3D" id="2.40.170.20">
    <property type="entry name" value="TonB-dependent receptor, beta-barrel domain"/>
    <property type="match status" value="1"/>
</dbReference>
<dbReference type="InterPro" id="IPR010916">
    <property type="entry name" value="TonB_box_CS"/>
</dbReference>
<dbReference type="InterPro" id="IPR010105">
    <property type="entry name" value="TonB_sidphr_rcpt"/>
</dbReference>
<dbReference type="NCBIfam" id="TIGR01783">
    <property type="entry name" value="TonB-siderophor"/>
    <property type="match status" value="1"/>
</dbReference>
<evidence type="ECO:0000256" key="6">
    <source>
        <dbReference type="ARBA" id="ARBA00022692"/>
    </source>
</evidence>
<protein>
    <submittedName>
        <fullName evidence="22">TonB-dependent siderophore receptor</fullName>
    </submittedName>
</protein>
<feature type="short sequence motif" description="TonB box" evidence="15">
    <location>
        <begin position="68"/>
        <end position="74"/>
    </location>
</feature>
<evidence type="ECO:0000256" key="3">
    <source>
        <dbReference type="ARBA" id="ARBA00022448"/>
    </source>
</evidence>
<comment type="similarity">
    <text evidence="2 14 17">Belongs to the TonB-dependent receptor family.</text>
</comment>
<keyword evidence="7 19" id="KW-0732">Signal</keyword>
<feature type="domain" description="TonB-dependent receptor plug" evidence="21">
    <location>
        <begin position="82"/>
        <end position="196"/>
    </location>
</feature>
<dbReference type="GO" id="GO:0044718">
    <property type="term" value="P:siderophore transmembrane transport"/>
    <property type="evidence" value="ECO:0007669"/>
    <property type="project" value="TreeGrafter"/>
</dbReference>
<dbReference type="InterPro" id="IPR000531">
    <property type="entry name" value="Beta-barrel_TonB"/>
</dbReference>
<evidence type="ECO:0000256" key="2">
    <source>
        <dbReference type="ARBA" id="ARBA00009810"/>
    </source>
</evidence>
<evidence type="ECO:0000256" key="18">
    <source>
        <dbReference type="SAM" id="MobiDB-lite"/>
    </source>
</evidence>
<feature type="domain" description="TonB-dependent receptor-like beta-barrel" evidence="20">
    <location>
        <begin position="295"/>
        <end position="732"/>
    </location>
</feature>
<name>C6C9P0_MUSP7</name>
<feature type="chain" id="PRO_5002963214" evidence="19">
    <location>
        <begin position="28"/>
        <end position="783"/>
    </location>
</feature>
<dbReference type="Proteomes" id="UP000002734">
    <property type="component" value="Chromosome"/>
</dbReference>
<evidence type="ECO:0000256" key="10">
    <source>
        <dbReference type="ARBA" id="ARBA00023077"/>
    </source>
</evidence>
<evidence type="ECO:0000256" key="15">
    <source>
        <dbReference type="PROSITE-ProRule" id="PRU10143"/>
    </source>
</evidence>
<dbReference type="InterPro" id="IPR037066">
    <property type="entry name" value="Plug_dom_sf"/>
</dbReference>
<proteinExistence type="inferred from homology"/>
<comment type="subcellular location">
    <subcellularLocation>
        <location evidence="1 14">Cell outer membrane</location>
        <topology evidence="1 14">Multi-pass membrane protein</topology>
    </subcellularLocation>
</comment>
<evidence type="ECO:0000259" key="21">
    <source>
        <dbReference type="Pfam" id="PF07715"/>
    </source>
</evidence>
<dbReference type="InterPro" id="IPR012910">
    <property type="entry name" value="Plug_dom"/>
</dbReference>
<dbReference type="InterPro" id="IPR010917">
    <property type="entry name" value="TonB_rcpt_CS"/>
</dbReference>
<keyword evidence="13 14" id="KW-0998">Cell outer membrane</keyword>
<keyword evidence="9" id="KW-0406">Ion transport</keyword>
<keyword evidence="23" id="KW-1185">Reference proteome</keyword>
<dbReference type="InterPro" id="IPR039426">
    <property type="entry name" value="TonB-dep_rcpt-like"/>
</dbReference>
<reference evidence="22" key="1">
    <citation type="submission" date="2009-06" db="EMBL/GenBank/DDBJ databases">
        <title>Complete sequence of Dickeya dadantii Ech703.</title>
        <authorList>
            <consortium name="US DOE Joint Genome Institute"/>
            <person name="Lucas S."/>
            <person name="Copeland A."/>
            <person name="Lapidus A."/>
            <person name="Glavina del Rio T."/>
            <person name="Dalin E."/>
            <person name="Tice H."/>
            <person name="Bruce D."/>
            <person name="Goodwin L."/>
            <person name="Pitluck S."/>
            <person name="Chertkov O."/>
            <person name="Brettin T."/>
            <person name="Detter J.C."/>
            <person name="Han C."/>
            <person name="Larimer F."/>
            <person name="Land M."/>
            <person name="Hauser L."/>
            <person name="Kyrpides N."/>
            <person name="Mikhailova N."/>
            <person name="Balakrishnan V."/>
            <person name="Glasner J."/>
            <person name="Perna N.T."/>
        </authorList>
    </citation>
    <scope>NUCLEOTIDE SEQUENCE [LARGE SCALE GENOMIC DNA]</scope>
    <source>
        <strain evidence="22">Ech703</strain>
    </source>
</reference>
<evidence type="ECO:0000256" key="1">
    <source>
        <dbReference type="ARBA" id="ARBA00004571"/>
    </source>
</evidence>
<dbReference type="PROSITE" id="PS00430">
    <property type="entry name" value="TONB_DEPENDENT_REC_1"/>
    <property type="match status" value="1"/>
</dbReference>
<keyword evidence="4 14" id="KW-1134">Transmembrane beta strand</keyword>
<keyword evidence="12 22" id="KW-0675">Receptor</keyword>
<dbReference type="GO" id="GO:0042931">
    <property type="term" value="F:enterobactin transmembrane transporter activity"/>
    <property type="evidence" value="ECO:0007669"/>
    <property type="project" value="TreeGrafter"/>
</dbReference>
<keyword evidence="8" id="KW-0408">Iron</keyword>
<dbReference type="NCBIfam" id="NF010051">
    <property type="entry name" value="PRK13528.1"/>
    <property type="match status" value="1"/>
</dbReference>
<dbReference type="PROSITE" id="PS52016">
    <property type="entry name" value="TONB_DEPENDENT_REC_3"/>
    <property type="match status" value="1"/>
</dbReference>
<evidence type="ECO:0000256" key="9">
    <source>
        <dbReference type="ARBA" id="ARBA00023065"/>
    </source>
</evidence>
<feature type="short sequence motif" description="TonB C-terminal box" evidence="16">
    <location>
        <begin position="766"/>
        <end position="783"/>
    </location>
</feature>
<keyword evidence="6 14" id="KW-0812">Transmembrane</keyword>
<dbReference type="NCBIfam" id="NF010048">
    <property type="entry name" value="PRK13524.1"/>
    <property type="match status" value="1"/>
</dbReference>
<feature type="region of interest" description="Disordered" evidence="18">
    <location>
        <begin position="43"/>
        <end position="65"/>
    </location>
</feature>
<evidence type="ECO:0000256" key="12">
    <source>
        <dbReference type="ARBA" id="ARBA00023170"/>
    </source>
</evidence>
<evidence type="ECO:0000256" key="17">
    <source>
        <dbReference type="RuleBase" id="RU003357"/>
    </source>
</evidence>
<dbReference type="InterPro" id="IPR036942">
    <property type="entry name" value="Beta-barrel_TonB_sf"/>
</dbReference>
<dbReference type="CDD" id="cd01347">
    <property type="entry name" value="ligand_gated_channel"/>
    <property type="match status" value="1"/>
</dbReference>
<dbReference type="PANTHER" id="PTHR30069">
    <property type="entry name" value="TONB-DEPENDENT OUTER MEMBRANE RECEPTOR"/>
    <property type="match status" value="1"/>
</dbReference>
<feature type="region of interest" description="Disordered" evidence="18">
    <location>
        <begin position="109"/>
        <end position="130"/>
    </location>
</feature>
<gene>
    <name evidence="22" type="ordered locus">Dd703_0680</name>
</gene>
<evidence type="ECO:0000256" key="4">
    <source>
        <dbReference type="ARBA" id="ARBA00022452"/>
    </source>
</evidence>
<feature type="signal peptide" evidence="19">
    <location>
        <begin position="1"/>
        <end position="27"/>
    </location>
</feature>
<evidence type="ECO:0000256" key="14">
    <source>
        <dbReference type="PROSITE-ProRule" id="PRU01360"/>
    </source>
</evidence>
<evidence type="ECO:0000313" key="22">
    <source>
        <dbReference type="EMBL" id="ACS84491.1"/>
    </source>
</evidence>
<dbReference type="PROSITE" id="PS01156">
    <property type="entry name" value="TONB_DEPENDENT_REC_2"/>
    <property type="match status" value="1"/>
</dbReference>
<dbReference type="HOGENOM" id="CLU_008287_18_2_6"/>
<keyword evidence="3 14" id="KW-0813">Transport</keyword>
<evidence type="ECO:0000256" key="8">
    <source>
        <dbReference type="ARBA" id="ARBA00023004"/>
    </source>
</evidence>
<keyword evidence="11 14" id="KW-0472">Membrane</keyword>
<dbReference type="KEGG" id="dda:Dd703_0680"/>
<dbReference type="GO" id="GO:0009279">
    <property type="term" value="C:cell outer membrane"/>
    <property type="evidence" value="ECO:0007669"/>
    <property type="project" value="UniProtKB-SubCell"/>
</dbReference>
<evidence type="ECO:0000256" key="19">
    <source>
        <dbReference type="SAM" id="SignalP"/>
    </source>
</evidence>
<evidence type="ECO:0000256" key="16">
    <source>
        <dbReference type="PROSITE-ProRule" id="PRU10144"/>
    </source>
</evidence>
<dbReference type="InterPro" id="IPR058134">
    <property type="entry name" value="PirA/FepA/PfeA"/>
</dbReference>
<evidence type="ECO:0000256" key="11">
    <source>
        <dbReference type="ARBA" id="ARBA00023136"/>
    </source>
</evidence>
<dbReference type="Pfam" id="PF07715">
    <property type="entry name" value="Plug"/>
    <property type="match status" value="1"/>
</dbReference>
<keyword evidence="5" id="KW-0410">Iron transport</keyword>
<evidence type="ECO:0000256" key="13">
    <source>
        <dbReference type="ARBA" id="ARBA00023237"/>
    </source>
</evidence>
<feature type="compositionally biased region" description="Low complexity" evidence="18">
    <location>
        <begin position="43"/>
        <end position="59"/>
    </location>
</feature>
<accession>C6C9P0</accession>
<dbReference type="RefSeq" id="WP_012764310.1">
    <property type="nucleotide sequence ID" value="NC_012880.1"/>
</dbReference>
<evidence type="ECO:0000256" key="7">
    <source>
        <dbReference type="ARBA" id="ARBA00022729"/>
    </source>
</evidence>
<evidence type="ECO:0000313" key="23">
    <source>
        <dbReference type="Proteomes" id="UP000002734"/>
    </source>
</evidence>
<dbReference type="EMBL" id="CP001654">
    <property type="protein sequence ID" value="ACS84491.1"/>
    <property type="molecule type" value="Genomic_DNA"/>
</dbReference>
<dbReference type="eggNOG" id="COG4771">
    <property type="taxonomic scope" value="Bacteria"/>
</dbReference>
<dbReference type="SUPFAM" id="SSF56935">
    <property type="entry name" value="Porins"/>
    <property type="match status" value="1"/>
</dbReference>
<sequence>MMTRRPRHYLATLIGLSCAAFPSLNWAAATDATATTVTNNTAAGTPLTSTTSSNPASTNDAGQTQGDTMVVTAAEQTRQAPGVSVMTAEDIAKRAPTNDLSEIIRTQPGVNLTGNSTSGQRGNNRQIDIRGMGPENTLILVDGKPISSRNAVRYGWRGERDTRGDTNWVPSDMVERIEVLRGPAAARYGSGAMGGVINIITKQPTQAWHGSWNTYFNVPVHKAEGATKRTDFSLSGGLSDSLSLRLYGNLNKTQADAADINEPYKSARTGSYASSVPAGREGVRNKDINGVLRWDITRQQSLEFEMGSSRQGNIYAGDTQNTNSNSYVSSNYGKETNRMYRQNYAVTHRGFWDSGVSSTSYLQYERTQNTRISEGLAGGTEGIFSSADDYTTIKLDALTAHSEVNIPFDAYFNQTVTLGVEASGQRMTDPSSSSYDISSTGAIAGYSSKNRSGDINAHTFSVFAEDNVELTQSTMLTPALRFDYHSLAGSKVSPGLNLSQGLGDDVTLKMGIAQAYKAPNLYQVNPNYLLYSRGQGCYLVNGASNNCYLIGNEDLKAETSVNKEIGLEFKRYGYQAGVTYFRNDYRNKIESGLTPVGTTTDGKTYVYRWENIPRAVVEGLEGTLNVPVSESVTWHNNITYMLRSKNKSTGDILSVTPAFTLNSTLSWQATDDLSLQSTLTWYGRQKPKKYNYRGMAASGDELNELSPYAVVGTRATYTINKNVSVTGGVSNLFDKRQFRRGNASAGCTVASNGSCSAITIAGAGAATYNEPGRTFYMSINTHF</sequence>
<evidence type="ECO:0000259" key="20">
    <source>
        <dbReference type="Pfam" id="PF00593"/>
    </source>
</evidence>
<dbReference type="GO" id="GO:0042912">
    <property type="term" value="F:colicin transmembrane transporter activity"/>
    <property type="evidence" value="ECO:0007669"/>
    <property type="project" value="TreeGrafter"/>
</dbReference>
<feature type="compositionally biased region" description="Polar residues" evidence="18">
    <location>
        <begin position="109"/>
        <end position="126"/>
    </location>
</feature>
<organism evidence="22 23">
    <name type="scientific">Musicola paradisiaca (strain Ech703)</name>
    <name type="common">Dickeya paradisiaca</name>
    <name type="synonym">Dickeya dadantii</name>
    <dbReference type="NCBI Taxonomy" id="579405"/>
    <lineage>
        <taxon>Bacteria</taxon>
        <taxon>Pseudomonadati</taxon>
        <taxon>Pseudomonadota</taxon>
        <taxon>Gammaproteobacteria</taxon>
        <taxon>Enterobacterales</taxon>
        <taxon>Pectobacteriaceae</taxon>
        <taxon>Musicola</taxon>
    </lineage>
</organism>